<feature type="transmembrane region" description="Helical" evidence="1">
    <location>
        <begin position="6"/>
        <end position="27"/>
    </location>
</feature>
<protein>
    <submittedName>
        <fullName evidence="2">Uncharacterized protein</fullName>
    </submittedName>
</protein>
<dbReference type="EMBL" id="GGEC01071607">
    <property type="protein sequence ID" value="MBX52091.1"/>
    <property type="molecule type" value="Transcribed_RNA"/>
</dbReference>
<keyword evidence="1" id="KW-1133">Transmembrane helix</keyword>
<keyword evidence="1" id="KW-0812">Transmembrane</keyword>
<dbReference type="AlphaFoldDB" id="A0A2P2PBV3"/>
<sequence>MDYNVMDFLSVFLFSVKVASLCLRWIWYHSTCS</sequence>
<name>A0A2P2PBV3_RHIMU</name>
<accession>A0A2P2PBV3</accession>
<keyword evidence="1" id="KW-0472">Membrane</keyword>
<organism evidence="2">
    <name type="scientific">Rhizophora mucronata</name>
    <name type="common">Asiatic mangrove</name>
    <dbReference type="NCBI Taxonomy" id="61149"/>
    <lineage>
        <taxon>Eukaryota</taxon>
        <taxon>Viridiplantae</taxon>
        <taxon>Streptophyta</taxon>
        <taxon>Embryophyta</taxon>
        <taxon>Tracheophyta</taxon>
        <taxon>Spermatophyta</taxon>
        <taxon>Magnoliopsida</taxon>
        <taxon>eudicotyledons</taxon>
        <taxon>Gunneridae</taxon>
        <taxon>Pentapetalae</taxon>
        <taxon>rosids</taxon>
        <taxon>fabids</taxon>
        <taxon>Malpighiales</taxon>
        <taxon>Rhizophoraceae</taxon>
        <taxon>Rhizophora</taxon>
    </lineage>
</organism>
<evidence type="ECO:0000256" key="1">
    <source>
        <dbReference type="SAM" id="Phobius"/>
    </source>
</evidence>
<evidence type="ECO:0000313" key="2">
    <source>
        <dbReference type="EMBL" id="MBX52091.1"/>
    </source>
</evidence>
<reference evidence="2" key="1">
    <citation type="submission" date="2018-02" db="EMBL/GenBank/DDBJ databases">
        <title>Rhizophora mucronata_Transcriptome.</title>
        <authorList>
            <person name="Meera S.P."/>
            <person name="Sreeshan A."/>
            <person name="Augustine A."/>
        </authorList>
    </citation>
    <scope>NUCLEOTIDE SEQUENCE</scope>
    <source>
        <tissue evidence="2">Leaf</tissue>
    </source>
</reference>
<proteinExistence type="predicted"/>